<dbReference type="RefSeq" id="WP_390327748.1">
    <property type="nucleotide sequence ID" value="NZ_JBHRTP010000031.1"/>
</dbReference>
<dbReference type="InterPro" id="IPR000873">
    <property type="entry name" value="AMP-dep_synth/lig_dom"/>
</dbReference>
<keyword evidence="2" id="KW-0436">Ligase</keyword>
<dbReference type="PANTHER" id="PTHR43845">
    <property type="entry name" value="BLR5969 PROTEIN"/>
    <property type="match status" value="1"/>
</dbReference>
<dbReference type="SUPFAM" id="SSF56801">
    <property type="entry name" value="Acetyl-CoA synthetase-like"/>
    <property type="match status" value="1"/>
</dbReference>
<reference evidence="3" key="1">
    <citation type="journal article" date="2019" name="Int. J. Syst. Evol. Microbiol.">
        <title>The Global Catalogue of Microorganisms (GCM) 10K type strain sequencing project: providing services to taxonomists for standard genome sequencing and annotation.</title>
        <authorList>
            <consortium name="The Broad Institute Genomics Platform"/>
            <consortium name="The Broad Institute Genome Sequencing Center for Infectious Disease"/>
            <person name="Wu L."/>
            <person name="Ma J."/>
        </authorList>
    </citation>
    <scope>NUCLEOTIDE SEQUENCE [LARGE SCALE GENOMIC DNA]</scope>
    <source>
        <strain evidence="3">KCTC 42986</strain>
    </source>
</reference>
<gene>
    <name evidence="2" type="ORF">ACFOFO_10695</name>
</gene>
<dbReference type="InterPro" id="IPR045851">
    <property type="entry name" value="AMP-bd_C_sf"/>
</dbReference>
<organism evidence="2 3">
    <name type="scientific">Undibacterium arcticum</name>
    <dbReference type="NCBI Taxonomy" id="1762892"/>
    <lineage>
        <taxon>Bacteria</taxon>
        <taxon>Pseudomonadati</taxon>
        <taxon>Pseudomonadota</taxon>
        <taxon>Betaproteobacteria</taxon>
        <taxon>Burkholderiales</taxon>
        <taxon>Oxalobacteraceae</taxon>
        <taxon>Undibacterium</taxon>
    </lineage>
</organism>
<evidence type="ECO:0000313" key="3">
    <source>
        <dbReference type="Proteomes" id="UP001595530"/>
    </source>
</evidence>
<accession>A0ABV7F0L3</accession>
<dbReference type="InterPro" id="IPR042099">
    <property type="entry name" value="ANL_N_sf"/>
</dbReference>
<dbReference type="Gene3D" id="3.30.300.30">
    <property type="match status" value="1"/>
</dbReference>
<dbReference type="GO" id="GO:0016874">
    <property type="term" value="F:ligase activity"/>
    <property type="evidence" value="ECO:0007669"/>
    <property type="project" value="UniProtKB-KW"/>
</dbReference>
<dbReference type="Pfam" id="PF00501">
    <property type="entry name" value="AMP-binding"/>
    <property type="match status" value="1"/>
</dbReference>
<keyword evidence="3" id="KW-1185">Reference proteome</keyword>
<evidence type="ECO:0000313" key="2">
    <source>
        <dbReference type="EMBL" id="MFC3108424.1"/>
    </source>
</evidence>
<proteinExistence type="predicted"/>
<feature type="domain" description="AMP-dependent synthetase/ligase" evidence="1">
    <location>
        <begin position="134"/>
        <end position="283"/>
    </location>
</feature>
<sequence length="421" mass="45798">MSHQPEYLDTLETRDPHTRERDLMARLPQLIAHAQSASGWARILSGVHAADINSRAALAQLPVTRKSDLKDLQKLDTPFGGLTTTPVRQLGRLFMSPGPIFDPEGRAQDWWRFARPLYAVGLRAGHIVQNCFSYHFTPAAFMVEGACARLGCAVIPAGVGQTELQVQAMLTLKPDAYVGTPSFLKLIIEKAAEMGADISSVQRAVLGAEALPPSLRTWLQDHGVAHVVQMYASADIGNIAYESETNGQLNPGMIVDEDILLEIVRPGTGDPVAAGEVGEVVVTSFNPDYPLIRFATGDLSATLPGISPCGRSNTRIKGWVGRADQTTKVRGMFVHPSQVAEIARRHPEILKARLVVTGEMANDAMTLRCEVADPDAHSDLLIDSIRDSIRDVSKLRGEVQFVARGSLPNDGKVIEDARKYE</sequence>
<dbReference type="Proteomes" id="UP001595530">
    <property type="component" value="Unassembled WGS sequence"/>
</dbReference>
<protein>
    <submittedName>
        <fullName evidence="2">Phenylacetate--CoA ligase family protein</fullName>
    </submittedName>
</protein>
<dbReference type="PANTHER" id="PTHR43845:SF1">
    <property type="entry name" value="BLR5969 PROTEIN"/>
    <property type="match status" value="1"/>
</dbReference>
<dbReference type="EMBL" id="JBHRTP010000031">
    <property type="protein sequence ID" value="MFC3108424.1"/>
    <property type="molecule type" value="Genomic_DNA"/>
</dbReference>
<evidence type="ECO:0000259" key="1">
    <source>
        <dbReference type="Pfam" id="PF00501"/>
    </source>
</evidence>
<comment type="caution">
    <text evidence="2">The sequence shown here is derived from an EMBL/GenBank/DDBJ whole genome shotgun (WGS) entry which is preliminary data.</text>
</comment>
<dbReference type="Gene3D" id="3.40.50.12780">
    <property type="entry name" value="N-terminal domain of ligase-like"/>
    <property type="match status" value="1"/>
</dbReference>
<name>A0ABV7F0L3_9BURK</name>